<dbReference type="PANTHER" id="PTHR21500:SF0">
    <property type="entry name" value="TUBULIN-SPECIFIC CHAPERONE A"/>
    <property type="match status" value="1"/>
</dbReference>
<dbReference type="GO" id="GO:0005874">
    <property type="term" value="C:microtubule"/>
    <property type="evidence" value="ECO:0007669"/>
    <property type="project" value="UniProtKB-KW"/>
</dbReference>
<dbReference type="SUPFAM" id="SSF46988">
    <property type="entry name" value="Tubulin chaperone cofactor A"/>
    <property type="match status" value="1"/>
</dbReference>
<comment type="subcellular location">
    <subcellularLocation>
        <location evidence="3">Cytoplasm</location>
        <location evidence="3">Cytoskeleton</location>
    </subcellularLocation>
</comment>
<evidence type="ECO:0000256" key="3">
    <source>
        <dbReference type="RuleBase" id="RU364030"/>
    </source>
</evidence>
<name>A0A9C7PR03_9RHOD</name>
<keyword evidence="3" id="KW-0493">Microtubule</keyword>
<dbReference type="OrthoDB" id="296187at2759"/>
<protein>
    <recommendedName>
        <fullName evidence="3">Tubulin-specific chaperone A</fullName>
    </recommendedName>
</protein>
<evidence type="ECO:0000256" key="2">
    <source>
        <dbReference type="ARBA" id="ARBA00023186"/>
    </source>
</evidence>
<dbReference type="Proteomes" id="UP001061958">
    <property type="component" value="Unassembled WGS sequence"/>
</dbReference>
<keyword evidence="5" id="KW-1185">Reference proteome</keyword>
<dbReference type="InterPro" id="IPR036126">
    <property type="entry name" value="TBCA_sf"/>
</dbReference>
<keyword evidence="3" id="KW-0963">Cytoplasm</keyword>
<proteinExistence type="inferred from homology"/>
<evidence type="ECO:0000313" key="5">
    <source>
        <dbReference type="Proteomes" id="UP001061958"/>
    </source>
</evidence>
<dbReference type="Pfam" id="PF02970">
    <property type="entry name" value="TBCA"/>
    <property type="match status" value="1"/>
</dbReference>
<dbReference type="EMBL" id="BQMJ01000005">
    <property type="protein sequence ID" value="GJQ08910.1"/>
    <property type="molecule type" value="Genomic_DNA"/>
</dbReference>
<accession>A0A9C7PR03</accession>
<gene>
    <name evidence="4" type="ORF">GpartN1_g701.t1</name>
</gene>
<dbReference type="PANTHER" id="PTHR21500">
    <property type="entry name" value="TUBULIN-SPECIFIC CHAPERONE A"/>
    <property type="match status" value="1"/>
</dbReference>
<dbReference type="AlphaFoldDB" id="A0A9C7PR03"/>
<dbReference type="Gene3D" id="1.20.58.90">
    <property type="match status" value="1"/>
</dbReference>
<comment type="similarity">
    <text evidence="1 3">Belongs to the TBCA family.</text>
</comment>
<comment type="caution">
    <text evidence="4">The sequence shown here is derived from an EMBL/GenBank/DDBJ whole genome shotgun (WGS) entry which is preliminary data.</text>
</comment>
<reference evidence="4" key="2">
    <citation type="submission" date="2022-01" db="EMBL/GenBank/DDBJ databases">
        <authorList>
            <person name="Hirooka S."/>
            <person name="Miyagishima S.Y."/>
        </authorList>
    </citation>
    <scope>NUCLEOTIDE SEQUENCE</scope>
    <source>
        <strain evidence="4">NBRC 102759</strain>
    </source>
</reference>
<reference evidence="4" key="1">
    <citation type="journal article" date="2022" name="Proc. Natl. Acad. Sci. U.S.A.">
        <title>Life cycle and functional genomics of the unicellular red alga Galdieria for elucidating algal and plant evolution and industrial use.</title>
        <authorList>
            <person name="Hirooka S."/>
            <person name="Itabashi T."/>
            <person name="Ichinose T.M."/>
            <person name="Onuma R."/>
            <person name="Fujiwara T."/>
            <person name="Yamashita S."/>
            <person name="Jong L.W."/>
            <person name="Tomita R."/>
            <person name="Iwane A.H."/>
            <person name="Miyagishima S.Y."/>
        </authorList>
    </citation>
    <scope>NUCLEOTIDE SEQUENCE</scope>
    <source>
        <strain evidence="4">NBRC 102759</strain>
    </source>
</reference>
<sequence length="118" mass="13822">MLAPSRQLEIQNGVVKRTMKDVYAYQKEYAEMKEQIQRATQDQPVKQWQKVLEETERMVADSCRRLSEAVETLQKLQTQLETLRGSQEWEDSKVLLEDAKQILLQNAFNETKQCTETA</sequence>
<evidence type="ECO:0000313" key="4">
    <source>
        <dbReference type="EMBL" id="GJQ08910.1"/>
    </source>
</evidence>
<comment type="subunit">
    <text evidence="3">Supercomplex made of cofactors A to E. Cofactors A and D function by capturing and stabilizing tubulin in a quasi-native conformation. Cofactor E binds to the cofactor D-tubulin complex; interaction with cofactor C then causes the release of tubulin polypeptides that are committed to the native state.</text>
</comment>
<dbReference type="InterPro" id="IPR004226">
    <property type="entry name" value="TBCA"/>
</dbReference>
<evidence type="ECO:0000256" key="1">
    <source>
        <dbReference type="ARBA" id="ARBA00006806"/>
    </source>
</evidence>
<dbReference type="GO" id="GO:0007023">
    <property type="term" value="P:post-chaperonin tubulin folding pathway"/>
    <property type="evidence" value="ECO:0007669"/>
    <property type="project" value="UniProtKB-UniRule"/>
</dbReference>
<dbReference type="GO" id="GO:0007021">
    <property type="term" value="P:tubulin complex assembly"/>
    <property type="evidence" value="ECO:0007669"/>
    <property type="project" value="UniProtKB-UniRule"/>
</dbReference>
<keyword evidence="2 3" id="KW-0143">Chaperone</keyword>
<dbReference type="GO" id="GO:0005829">
    <property type="term" value="C:cytosol"/>
    <property type="evidence" value="ECO:0007669"/>
    <property type="project" value="TreeGrafter"/>
</dbReference>
<organism evidence="4 5">
    <name type="scientific">Galdieria partita</name>
    <dbReference type="NCBI Taxonomy" id="83374"/>
    <lineage>
        <taxon>Eukaryota</taxon>
        <taxon>Rhodophyta</taxon>
        <taxon>Bangiophyceae</taxon>
        <taxon>Galdieriales</taxon>
        <taxon>Galdieriaceae</taxon>
        <taxon>Galdieria</taxon>
    </lineage>
</organism>
<keyword evidence="3" id="KW-0206">Cytoskeleton</keyword>
<dbReference type="GO" id="GO:0048487">
    <property type="term" value="F:beta-tubulin binding"/>
    <property type="evidence" value="ECO:0007669"/>
    <property type="project" value="InterPro"/>
</dbReference>